<dbReference type="RefSeq" id="WP_116393251.1">
    <property type="nucleotide sequence ID" value="NZ_QUQO01000002.1"/>
</dbReference>
<dbReference type="Gene3D" id="3.40.50.2000">
    <property type="entry name" value="Glycogen Phosphorylase B"/>
    <property type="match status" value="1"/>
</dbReference>
<name>A0A371R7W3_9PROT</name>
<dbReference type="Proteomes" id="UP000264589">
    <property type="component" value="Unassembled WGS sequence"/>
</dbReference>
<sequence length="431" mass="46535">MPSPLFLIADPSLTDLRGHHYNLTRAVAASAEAAGFRTSWLVSADLSEGLGAQHPEAIPTFGKSMYDAYKGTKTPVARRGLLGRFMRNSGPKTAPPAPDLARSMAEGLKEGLKESGAGPDDHLLFHTADGATYRAVAALIAEDEAVLLPTIHICTPYDPVGVMPNRASAAEVSAPIHEWEEAGLIGTRIHLYAENEILARHLTELWEVEVAPLPLPVLEQDDISGEAANFRAEKLRVTPDSFVTISLGAARLEKGFNLFPDIIRRAFELAGSEEFPGTAPEKIHFALHASPQIIGRHPVIAATLEKLDAVDPKKLTLLKEPLSDLDYRTLLGAADAVCLPYTPKDYRVRSSGIVTEAIAAGKFLIATAGTYPGHVAESYHGGTGTSPIDMARALLDAMSKREKRQRLLDTSAAEYRQENRVAAYVTRLKGV</sequence>
<accession>A0A371R7W3</accession>
<dbReference type="OrthoDB" id="9802525at2"/>
<reference evidence="1 2" key="1">
    <citation type="submission" date="2018-08" db="EMBL/GenBank/DDBJ databases">
        <title>Parvularcula sp. SM1705, isolated from surface water of the South Sea China.</title>
        <authorList>
            <person name="Sun L."/>
        </authorList>
    </citation>
    <scope>NUCLEOTIDE SEQUENCE [LARGE SCALE GENOMIC DNA]</scope>
    <source>
        <strain evidence="1 2">SM1705</strain>
    </source>
</reference>
<dbReference type="SUPFAM" id="SSF53756">
    <property type="entry name" value="UDP-Glycosyltransferase/glycogen phosphorylase"/>
    <property type="match status" value="1"/>
</dbReference>
<dbReference type="InParanoid" id="A0A371R7W3"/>
<comment type="caution">
    <text evidence="1">The sequence shown here is derived from an EMBL/GenBank/DDBJ whole genome shotgun (WGS) entry which is preliminary data.</text>
</comment>
<evidence type="ECO:0000313" key="1">
    <source>
        <dbReference type="EMBL" id="RFB01535.1"/>
    </source>
</evidence>
<organism evidence="1 2">
    <name type="scientific">Parvularcula marina</name>
    <dbReference type="NCBI Taxonomy" id="2292771"/>
    <lineage>
        <taxon>Bacteria</taxon>
        <taxon>Pseudomonadati</taxon>
        <taxon>Pseudomonadota</taxon>
        <taxon>Alphaproteobacteria</taxon>
        <taxon>Parvularculales</taxon>
        <taxon>Parvularculaceae</taxon>
        <taxon>Parvularcula</taxon>
    </lineage>
</organism>
<dbReference type="AlphaFoldDB" id="A0A371R7W3"/>
<evidence type="ECO:0000313" key="2">
    <source>
        <dbReference type="Proteomes" id="UP000264589"/>
    </source>
</evidence>
<evidence type="ECO:0008006" key="3">
    <source>
        <dbReference type="Google" id="ProtNLM"/>
    </source>
</evidence>
<proteinExistence type="predicted"/>
<dbReference type="EMBL" id="QUQO01000002">
    <property type="protein sequence ID" value="RFB01535.1"/>
    <property type="molecule type" value="Genomic_DNA"/>
</dbReference>
<gene>
    <name evidence="1" type="ORF">DX908_14730</name>
</gene>
<keyword evidence="2" id="KW-1185">Reference proteome</keyword>
<protein>
    <recommendedName>
        <fullName evidence="3">Glycosyltransferase</fullName>
    </recommendedName>
</protein>